<gene>
    <name evidence="2" type="ORF">KH142_04265</name>
</gene>
<keyword evidence="1" id="KW-0812">Transmembrane</keyword>
<organism evidence="2 3">
    <name type="scientific">Slackia piriformis</name>
    <dbReference type="NCBI Taxonomy" id="626934"/>
    <lineage>
        <taxon>Bacteria</taxon>
        <taxon>Bacillati</taxon>
        <taxon>Actinomycetota</taxon>
        <taxon>Coriobacteriia</taxon>
        <taxon>Eggerthellales</taxon>
        <taxon>Eggerthellaceae</taxon>
        <taxon>Slackia</taxon>
    </lineage>
</organism>
<evidence type="ECO:0000313" key="3">
    <source>
        <dbReference type="Proteomes" id="UP000727506"/>
    </source>
</evidence>
<dbReference type="EMBL" id="JAGZSV010000056">
    <property type="protein sequence ID" value="MBS6940690.1"/>
    <property type="molecule type" value="Genomic_DNA"/>
</dbReference>
<feature type="transmembrane region" description="Helical" evidence="1">
    <location>
        <begin position="101"/>
        <end position="125"/>
    </location>
</feature>
<dbReference type="Proteomes" id="UP000727506">
    <property type="component" value="Unassembled WGS sequence"/>
</dbReference>
<sequence>MSALFPGIPEAAQTLIVALVAAVVMLASFLAASISCKDARRKGGEKRLAKAAAIMGIASVAELAAFGVTGSPFAAALGIGALAQSRAYRKRTASRSGIYRTGFATGLFGLIAAIFSAATVAAALML</sequence>
<keyword evidence="1" id="KW-1133">Transmembrane helix</keyword>
<feature type="transmembrane region" description="Helical" evidence="1">
    <location>
        <begin position="12"/>
        <end position="36"/>
    </location>
</feature>
<proteinExistence type="predicted"/>
<accession>A0A943UZ30</accession>
<protein>
    <submittedName>
        <fullName evidence="2">Uncharacterized protein</fullName>
    </submittedName>
</protein>
<keyword evidence="1" id="KW-0472">Membrane</keyword>
<name>A0A943UZ30_9ACTN</name>
<evidence type="ECO:0000256" key="1">
    <source>
        <dbReference type="SAM" id="Phobius"/>
    </source>
</evidence>
<comment type="caution">
    <text evidence="2">The sequence shown here is derived from an EMBL/GenBank/DDBJ whole genome shotgun (WGS) entry which is preliminary data.</text>
</comment>
<evidence type="ECO:0000313" key="2">
    <source>
        <dbReference type="EMBL" id="MBS6940690.1"/>
    </source>
</evidence>
<dbReference type="AlphaFoldDB" id="A0A943UZ30"/>
<reference evidence="2" key="1">
    <citation type="submission" date="2021-02" db="EMBL/GenBank/DDBJ databases">
        <title>Infant gut strain persistence is associated with maternal origin, phylogeny, and functional potential including surface adhesion and iron acquisition.</title>
        <authorList>
            <person name="Lou Y.C."/>
        </authorList>
    </citation>
    <scope>NUCLEOTIDE SEQUENCE</scope>
    <source>
        <strain evidence="2">L2_039_000G1_dasL2_039_000G1_concoct_11</strain>
    </source>
</reference>